<feature type="transmembrane region" description="Helical" evidence="1">
    <location>
        <begin position="42"/>
        <end position="65"/>
    </location>
</feature>
<dbReference type="STRING" id="584787.GCA_001247655_01827"/>
<dbReference type="PANTHER" id="PTHR19353">
    <property type="entry name" value="FATTY ACID DESATURASE 2"/>
    <property type="match status" value="1"/>
</dbReference>
<feature type="transmembrane region" description="Helical" evidence="1">
    <location>
        <begin position="101"/>
        <end position="119"/>
    </location>
</feature>
<dbReference type="Proteomes" id="UP000268033">
    <property type="component" value="Unassembled WGS sequence"/>
</dbReference>
<evidence type="ECO:0000256" key="1">
    <source>
        <dbReference type="SAM" id="Phobius"/>
    </source>
</evidence>
<dbReference type="InterPro" id="IPR005804">
    <property type="entry name" value="FA_desaturase_dom"/>
</dbReference>
<sequence>MHQDNAPVAPGSLPEHSAGIRVGRALLEATAPYVEVSAATSWWYVGSTFVLLLVSLTAAALAPWWPLRLVFSLFGALLMVRAFITFHDFQRGAILKQSRVAYWLFKGFGALVLTPTHSWRESHNYHHGHVGCIEAKSVGAFPLITTEMWRTATRWQRFSYRAQRHPLVVVFSYPLVFGINITLKPFLFAPAKHLDSLVALVCHFGLLALLWWLGGFSLAFFVLLLPMTIASSIGCYLFFAQHSFRRMQVISNEAWSFYRASMESSAFTRMNKVMQWFTGNVGYHHIHHLNIRIPFYRLPEAMAAIPELQAPLTTTLAPRDIVDCFRSALWDEKRQRMVSYGEAHRAEASEQ</sequence>
<protein>
    <submittedName>
        <fullName evidence="3">Omega-6 fatty acid desaturase (Delta-12 desaturase)</fullName>
    </submittedName>
</protein>
<dbReference type="AlphaFoldDB" id="A0A3N1PRB6"/>
<feature type="transmembrane region" description="Helical" evidence="1">
    <location>
        <begin position="167"/>
        <end position="187"/>
    </location>
</feature>
<proteinExistence type="predicted"/>
<dbReference type="RefSeq" id="WP_123420390.1">
    <property type="nucleotide sequence ID" value="NZ_RJUL01000001.1"/>
</dbReference>
<keyword evidence="1" id="KW-1133">Transmembrane helix</keyword>
<evidence type="ECO:0000313" key="3">
    <source>
        <dbReference type="EMBL" id="ROQ30548.1"/>
    </source>
</evidence>
<feature type="transmembrane region" description="Helical" evidence="1">
    <location>
        <begin position="219"/>
        <end position="239"/>
    </location>
</feature>
<keyword evidence="1" id="KW-0472">Membrane</keyword>
<dbReference type="InterPro" id="IPR012171">
    <property type="entry name" value="Fatty_acid_desaturase"/>
</dbReference>
<dbReference type="EMBL" id="RJUL01000001">
    <property type="protein sequence ID" value="ROQ30548.1"/>
    <property type="molecule type" value="Genomic_DNA"/>
</dbReference>
<gene>
    <name evidence="3" type="ORF">EDC28_101234</name>
</gene>
<dbReference type="Pfam" id="PF00487">
    <property type="entry name" value="FA_desaturase"/>
    <property type="match status" value="1"/>
</dbReference>
<keyword evidence="4" id="KW-1185">Reference proteome</keyword>
<dbReference type="GO" id="GO:0006629">
    <property type="term" value="P:lipid metabolic process"/>
    <property type="evidence" value="ECO:0007669"/>
    <property type="project" value="InterPro"/>
</dbReference>
<feature type="transmembrane region" description="Helical" evidence="1">
    <location>
        <begin position="194"/>
        <end position="213"/>
    </location>
</feature>
<dbReference type="GO" id="GO:0016717">
    <property type="term" value="F:oxidoreductase activity, acting on paired donors, with oxidation of a pair of donors resulting in the reduction of molecular oxygen to two molecules of water"/>
    <property type="evidence" value="ECO:0007669"/>
    <property type="project" value="TreeGrafter"/>
</dbReference>
<organism evidence="3 4">
    <name type="scientific">Gallaecimonas pentaromativorans</name>
    <dbReference type="NCBI Taxonomy" id="584787"/>
    <lineage>
        <taxon>Bacteria</taxon>
        <taxon>Pseudomonadati</taxon>
        <taxon>Pseudomonadota</taxon>
        <taxon>Gammaproteobacteria</taxon>
        <taxon>Enterobacterales</taxon>
        <taxon>Gallaecimonadaceae</taxon>
        <taxon>Gallaecimonas</taxon>
    </lineage>
</organism>
<evidence type="ECO:0000259" key="2">
    <source>
        <dbReference type="Pfam" id="PF00487"/>
    </source>
</evidence>
<evidence type="ECO:0000313" key="4">
    <source>
        <dbReference type="Proteomes" id="UP000268033"/>
    </source>
</evidence>
<reference evidence="3 4" key="1">
    <citation type="submission" date="2018-11" db="EMBL/GenBank/DDBJ databases">
        <title>Genomic Encyclopedia of Type Strains, Phase IV (KMG-IV): sequencing the most valuable type-strain genomes for metagenomic binning, comparative biology and taxonomic classification.</title>
        <authorList>
            <person name="Goeker M."/>
        </authorList>
    </citation>
    <scope>NUCLEOTIDE SEQUENCE [LARGE SCALE GENOMIC DNA]</scope>
    <source>
        <strain evidence="3 4">DSM 21945</strain>
    </source>
</reference>
<name>A0A3N1PRB6_9GAMM</name>
<keyword evidence="1" id="KW-0812">Transmembrane</keyword>
<accession>A0A3N1PRB6</accession>
<feature type="transmembrane region" description="Helical" evidence="1">
    <location>
        <begin position="71"/>
        <end position="89"/>
    </location>
</feature>
<dbReference type="PANTHER" id="PTHR19353:SF73">
    <property type="entry name" value="FATTY ACID DESATURASE"/>
    <property type="match status" value="1"/>
</dbReference>
<feature type="domain" description="Fatty acid desaturase" evidence="2">
    <location>
        <begin position="63"/>
        <end position="308"/>
    </location>
</feature>
<comment type="caution">
    <text evidence="3">The sequence shown here is derived from an EMBL/GenBank/DDBJ whole genome shotgun (WGS) entry which is preliminary data.</text>
</comment>
<dbReference type="GO" id="GO:0016020">
    <property type="term" value="C:membrane"/>
    <property type="evidence" value="ECO:0007669"/>
    <property type="project" value="TreeGrafter"/>
</dbReference>